<feature type="transmembrane region" description="Helical" evidence="12">
    <location>
        <begin position="921"/>
        <end position="947"/>
    </location>
</feature>
<dbReference type="GO" id="GO:0005886">
    <property type="term" value="C:plasma membrane"/>
    <property type="evidence" value="ECO:0007669"/>
    <property type="project" value="UniProtKB-SubCell"/>
</dbReference>
<evidence type="ECO:0000256" key="6">
    <source>
        <dbReference type="ARBA" id="ARBA00022741"/>
    </source>
</evidence>
<dbReference type="CDD" id="cd03244">
    <property type="entry name" value="ABCC_MRP_domain2"/>
    <property type="match status" value="1"/>
</dbReference>
<dbReference type="SUPFAM" id="SSF90123">
    <property type="entry name" value="ABC transporter transmembrane region"/>
    <property type="match status" value="2"/>
</dbReference>
<feature type="transmembrane region" description="Helical" evidence="12">
    <location>
        <begin position="24"/>
        <end position="45"/>
    </location>
</feature>
<keyword evidence="6" id="KW-0547">Nucleotide-binding</keyword>
<dbReference type="Proteomes" id="UP001287286">
    <property type="component" value="Unassembled WGS sequence"/>
</dbReference>
<keyword evidence="4" id="KW-1003">Cell membrane</keyword>
<comment type="caution">
    <text evidence="16">The sequence shown here is derived from an EMBL/GenBank/DDBJ whole genome shotgun (WGS) entry which is preliminary data.</text>
</comment>
<dbReference type="Gene3D" id="1.20.1560.10">
    <property type="entry name" value="ABC transporter type 1, transmembrane domain"/>
    <property type="match status" value="2"/>
</dbReference>
<gene>
    <name evidence="17" type="ORF">PCL_02336</name>
    <name evidence="15" type="ORF">Purlil1_9716</name>
    <name evidence="16" type="ORF">VFPBJ_03769</name>
</gene>
<feature type="transmembrane region" description="Helical" evidence="12">
    <location>
        <begin position="295"/>
        <end position="316"/>
    </location>
</feature>
<evidence type="ECO:0000256" key="2">
    <source>
        <dbReference type="ARBA" id="ARBA00009726"/>
    </source>
</evidence>
<dbReference type="InterPro" id="IPR027417">
    <property type="entry name" value="P-loop_NTPase"/>
</dbReference>
<feature type="domain" description="ABC transmembrane type-1" evidence="14">
    <location>
        <begin position="886"/>
        <end position="1166"/>
    </location>
</feature>
<dbReference type="InterPro" id="IPR056227">
    <property type="entry name" value="TMD0_ABC"/>
</dbReference>
<dbReference type="InterPro" id="IPR011527">
    <property type="entry name" value="ABC1_TM_dom"/>
</dbReference>
<evidence type="ECO:0000313" key="17">
    <source>
        <dbReference type="EMBL" id="PWI67935.1"/>
    </source>
</evidence>
<reference evidence="17" key="1">
    <citation type="submission" date="2015-05" db="EMBL/GenBank/DDBJ databases">
        <authorList>
            <person name="Wang D.B."/>
            <person name="Wang M."/>
        </authorList>
    </citation>
    <scope>NUCLEOTIDE SEQUENCE</scope>
    <source>
        <strain evidence="17">36-1</strain>
    </source>
</reference>
<evidence type="ECO:0000256" key="10">
    <source>
        <dbReference type="ARBA" id="ARBA00023180"/>
    </source>
</evidence>
<dbReference type="PANTHER" id="PTHR24223:SF399">
    <property type="entry name" value="ABC TRANSPORTER ATNG"/>
    <property type="match status" value="1"/>
</dbReference>
<feature type="transmembrane region" description="Helical" evidence="12">
    <location>
        <begin position="253"/>
        <end position="275"/>
    </location>
</feature>
<dbReference type="InterPro" id="IPR044746">
    <property type="entry name" value="ABCC_6TM_D1"/>
</dbReference>
<dbReference type="InterPro" id="IPR050173">
    <property type="entry name" value="ABC_transporter_C-like"/>
</dbReference>
<dbReference type="PANTHER" id="PTHR24223">
    <property type="entry name" value="ATP-BINDING CASSETTE SUB-FAMILY C"/>
    <property type="match status" value="1"/>
</dbReference>
<proteinExistence type="inferred from homology"/>
<dbReference type="FunFam" id="1.20.1560.10:FF:000066">
    <property type="entry name" value="ABC multidrug transporter (Eurofung)"/>
    <property type="match status" value="1"/>
</dbReference>
<feature type="transmembrane region" description="Helical" evidence="12">
    <location>
        <begin position="90"/>
        <end position="108"/>
    </location>
</feature>
<evidence type="ECO:0000256" key="1">
    <source>
        <dbReference type="ARBA" id="ARBA00004651"/>
    </source>
</evidence>
<dbReference type="PROSITE" id="PS50893">
    <property type="entry name" value="ABC_TRANSPORTER_2"/>
    <property type="match status" value="2"/>
</dbReference>
<dbReference type="Gene3D" id="3.40.50.300">
    <property type="entry name" value="P-loop containing nucleotide triphosphate hydrolases"/>
    <property type="match status" value="2"/>
</dbReference>
<dbReference type="FunFam" id="3.40.50.300:FF:002145">
    <property type="entry name" value="ABC transporter (MsbA subfamily)"/>
    <property type="match status" value="1"/>
</dbReference>
<dbReference type="InterPro" id="IPR003593">
    <property type="entry name" value="AAA+_ATPase"/>
</dbReference>
<dbReference type="InterPro" id="IPR036640">
    <property type="entry name" value="ABC1_TM_sf"/>
</dbReference>
<organism evidence="16 18">
    <name type="scientific">Purpureocillium lilacinum</name>
    <name type="common">Paecilomyces lilacinus</name>
    <dbReference type="NCBI Taxonomy" id="33203"/>
    <lineage>
        <taxon>Eukaryota</taxon>
        <taxon>Fungi</taxon>
        <taxon>Dikarya</taxon>
        <taxon>Ascomycota</taxon>
        <taxon>Pezizomycotina</taxon>
        <taxon>Sordariomycetes</taxon>
        <taxon>Hypocreomycetidae</taxon>
        <taxon>Hypocreales</taxon>
        <taxon>Ophiocordycipitaceae</taxon>
        <taxon>Purpureocillium</taxon>
    </lineage>
</organism>
<evidence type="ECO:0000313" key="16">
    <source>
        <dbReference type="EMBL" id="OAQ84996.1"/>
    </source>
</evidence>
<evidence type="ECO:0000256" key="11">
    <source>
        <dbReference type="SAM" id="MobiDB-lite"/>
    </source>
</evidence>
<dbReference type="PROSITE" id="PS50929">
    <property type="entry name" value="ABC_TM1F"/>
    <property type="match status" value="2"/>
</dbReference>
<feature type="transmembrane region" description="Helical" evidence="12">
    <location>
        <begin position="1016"/>
        <end position="1038"/>
    </location>
</feature>
<dbReference type="Pfam" id="PF24357">
    <property type="entry name" value="TMD0_ABC"/>
    <property type="match status" value="1"/>
</dbReference>
<dbReference type="PROSITE" id="PS00211">
    <property type="entry name" value="ABC_TRANSPORTER_1"/>
    <property type="match status" value="2"/>
</dbReference>
<evidence type="ECO:0000256" key="8">
    <source>
        <dbReference type="ARBA" id="ARBA00022989"/>
    </source>
</evidence>
<evidence type="ECO:0000313" key="19">
    <source>
        <dbReference type="Proteomes" id="UP000245956"/>
    </source>
</evidence>
<dbReference type="GO" id="GO:0016887">
    <property type="term" value="F:ATP hydrolysis activity"/>
    <property type="evidence" value="ECO:0007669"/>
    <property type="project" value="InterPro"/>
</dbReference>
<evidence type="ECO:0000256" key="9">
    <source>
        <dbReference type="ARBA" id="ARBA00023136"/>
    </source>
</evidence>
<feature type="region of interest" description="Disordered" evidence="11">
    <location>
        <begin position="822"/>
        <end position="867"/>
    </location>
</feature>
<feature type="domain" description="ABC transmembrane type-1" evidence="14">
    <location>
        <begin position="263"/>
        <end position="536"/>
    </location>
</feature>
<evidence type="ECO:0000313" key="20">
    <source>
        <dbReference type="Proteomes" id="UP001287286"/>
    </source>
</evidence>
<dbReference type="EMBL" id="LCWV01000016">
    <property type="protein sequence ID" value="PWI67935.1"/>
    <property type="molecule type" value="Genomic_DNA"/>
</dbReference>
<dbReference type="GO" id="GO:0005524">
    <property type="term" value="F:ATP binding"/>
    <property type="evidence" value="ECO:0007669"/>
    <property type="project" value="UniProtKB-KW"/>
</dbReference>
<dbReference type="CDD" id="cd18580">
    <property type="entry name" value="ABC_6TM_ABCC_D2"/>
    <property type="match status" value="1"/>
</dbReference>
<feature type="compositionally biased region" description="Basic and acidic residues" evidence="11">
    <location>
        <begin position="855"/>
        <end position="865"/>
    </location>
</feature>
<evidence type="ECO:0000313" key="15">
    <source>
        <dbReference type="EMBL" id="KAK4085975.1"/>
    </source>
</evidence>
<evidence type="ECO:0000259" key="14">
    <source>
        <dbReference type="PROSITE" id="PS50929"/>
    </source>
</evidence>
<evidence type="ECO:0000256" key="12">
    <source>
        <dbReference type="SAM" id="Phobius"/>
    </source>
</evidence>
<feature type="domain" description="ABC transporter" evidence="13">
    <location>
        <begin position="1203"/>
        <end position="1451"/>
    </location>
</feature>
<keyword evidence="8 12" id="KW-1133">Transmembrane helix</keyword>
<keyword evidence="9 12" id="KW-0472">Membrane</keyword>
<feature type="transmembrane region" description="Helical" evidence="12">
    <location>
        <begin position="1110"/>
        <end position="1130"/>
    </location>
</feature>
<sequence>MSDDKFGPQLPGIFDFTILFEQSIFSLLPTCLFIALAPLRAYALLRRQTVVPTGKHLCLKALAITVYTALQIALLALWCLPSTPKTKTSIPAAILSIFEGATIFVISYNEHRKSIKPAALLDGYLLLSLILSIAPARSYLLRSDIPRAIAGLYITALVAKASLLVLEELPKKDAIEGAAPETIAGVVSRGVFWWLNKLLVAGARNVLGVDDIEAIEPKFDSRQLLNRLERAWENDAKQGKWALMKTTFLAYKWQFAAGILPRLCFAAFTFAQPFLINSVVKYVGDPPGEHHKDVAASLIGATVLVYVGMAVSNALYHHLTYQLLTMYRGGLASLVYKKTIALRTTSIKESAPVTLMSTDIENIVNSGDAIHDIWASFIEIPVAIYLLSRHVGVVSLFILVPGFITSGAGALISPAMGPARVVWNKAIQERIGSVSNMLSQIKGVKMMGLTDFFHEKLRRSRIHELKLSVRFRWIIVQLNALAMASEDLTPVIIILAAIFWTKSDSGLSVAEAFTSISIISIAAQPLTNILISIVQLFGAIGCFTRLQEFLLLEEREEQREMAVSRFPSPPSTAGQATLRAEDGKDIDSVEKANDSDAIVAVSIEEASFVVGEDVEVLHDISIDFEAGAISMVVGRVGCGKSSLLRAIAGELAMKSGRIVSSFSSMAYCDQTPWLENRSIRDNILGQSPLDEKWLATVLEACALDEDVRMFPLGDLTLVGSGGVSLSGGQKQRVALARAVYSRKNLLLLDDVFSGLDNTTSRAVFQRLMGPSGLLRQSRATVILATNHVHFLAAADFITLLHEGKVLRSQVSYDSVDPSEWGVLDSDSDSYDSETEDRQVDDEKEQLKAQLSQKDALPEPKTEADLSRQTGDMECYKIYFKSLGPSVLAVFFAAGITHVAMQKMPQIWLRLWTEKGTGAKDYGYMGGYIAFALISTISGAFCLAYFVVIGVPKSGNRLHEMLLTAVTRAPFYFFTSTDNGITLNRFSQDMNLVDQNLPLSFFNVSILSLRALAETALVASGASYVGLAIIPGALALYLVQKYYLRTSRQMRFLDLEMKTPLYTQFTETLAGLSTIRAFGWSEAFLRDNHARLDVSQKPFYTMFAIQRWLQVVLDLFVAGMALVLVTVALHVPGDAASKGSIGLAMVNLIGFNQTLTLVIDQWTRLETSLGAIARLKWFVRNVKPEDREGECEEVPPEWPARGAIELTNVVASYSDGMESVLKGVSVSIKPGQRVGVCGRSGSGKSSLVLTLARLLELQHGDITIDGLSLSRIPRQTIRSRLTALPQDAMHLSGTVRHNLDPKGMFSSSTTTDIEPKTTLSPSGDDALIAALSKTAIWPAIEARGGLDASLSDLGFSAGQLQLFCLARALLSTSSIVLLDEATSSVDRRTDDEVRRAIRDDWAGRTVVEVAHRLELVRDCDVVVVMAEGRVQESGPPDELLARPTSAFRALWESQGL</sequence>
<dbReference type="Proteomes" id="UP000078240">
    <property type="component" value="Unassembled WGS sequence"/>
</dbReference>
<keyword evidence="10" id="KW-0325">Glycoprotein</keyword>
<dbReference type="EMBL" id="LSBH01000002">
    <property type="protein sequence ID" value="OAQ84996.1"/>
    <property type="molecule type" value="Genomic_DNA"/>
</dbReference>
<feature type="domain" description="ABC transporter" evidence="13">
    <location>
        <begin position="601"/>
        <end position="827"/>
    </location>
</feature>
<feature type="transmembrane region" description="Helical" evidence="12">
    <location>
        <begin position="57"/>
        <end position="78"/>
    </location>
</feature>
<feature type="transmembrane region" description="Helical" evidence="12">
    <location>
        <begin position="877"/>
        <end position="900"/>
    </location>
</feature>
<evidence type="ECO:0000256" key="4">
    <source>
        <dbReference type="ARBA" id="ARBA00022475"/>
    </source>
</evidence>
<comment type="similarity">
    <text evidence="2">Belongs to the ABC transporter superfamily. ABCC family. Conjugate transporter (TC 3.A.1.208) subfamily.</text>
</comment>
<dbReference type="InterPro" id="IPR044726">
    <property type="entry name" value="ABCC_6TM_D2"/>
</dbReference>
<keyword evidence="3" id="KW-0813">Transport</keyword>
<reference evidence="15" key="4">
    <citation type="submission" date="2023-11" db="EMBL/GenBank/DDBJ databases">
        <authorList>
            <person name="Beijen E."/>
            <person name="Ohm R.A."/>
        </authorList>
    </citation>
    <scope>NUCLEOTIDE SEQUENCE</scope>
    <source>
        <strain evidence="15">CBS 150709</strain>
    </source>
</reference>
<dbReference type="GO" id="GO:0140359">
    <property type="term" value="F:ABC-type transporter activity"/>
    <property type="evidence" value="ECO:0007669"/>
    <property type="project" value="InterPro"/>
</dbReference>
<accession>A0A179H453</accession>
<protein>
    <submittedName>
        <fullName evidence="16">ABC multidrug transporter</fullName>
    </submittedName>
</protein>
<dbReference type="Pfam" id="PF00005">
    <property type="entry name" value="ABC_tran"/>
    <property type="match status" value="2"/>
</dbReference>
<dbReference type="SUPFAM" id="SSF52540">
    <property type="entry name" value="P-loop containing nucleoside triphosphate hydrolases"/>
    <property type="match status" value="2"/>
</dbReference>
<reference evidence="17 19" key="2">
    <citation type="journal article" date="2016" name="Front. Microbiol.">
        <title>Genome and transcriptome sequences reveal the specific parasitism of the nematophagous Purpureocillium lilacinum 36-1.</title>
        <authorList>
            <person name="Xie J."/>
            <person name="Li S."/>
            <person name="Mo C."/>
            <person name="Xiao X."/>
            <person name="Peng D."/>
            <person name="Wang G."/>
            <person name="Xiao Y."/>
        </authorList>
    </citation>
    <scope>NUCLEOTIDE SEQUENCE [LARGE SCALE GENOMIC DNA]</scope>
    <source>
        <strain evidence="17 19">36-1</strain>
    </source>
</reference>
<dbReference type="EMBL" id="JAWRVI010000045">
    <property type="protein sequence ID" value="KAK4085975.1"/>
    <property type="molecule type" value="Genomic_DNA"/>
</dbReference>
<dbReference type="Pfam" id="PF00664">
    <property type="entry name" value="ABC_membrane"/>
    <property type="match status" value="2"/>
</dbReference>
<feature type="transmembrane region" description="Helical" evidence="12">
    <location>
        <begin position="391"/>
        <end position="412"/>
    </location>
</feature>
<keyword evidence="20" id="KW-1185">Reference proteome</keyword>
<evidence type="ECO:0000256" key="7">
    <source>
        <dbReference type="ARBA" id="ARBA00022840"/>
    </source>
</evidence>
<evidence type="ECO:0000259" key="13">
    <source>
        <dbReference type="PROSITE" id="PS50893"/>
    </source>
</evidence>
<reference evidence="15 20" key="5">
    <citation type="journal article" date="2024" name="Microbiol. Resour. Announc.">
        <title>Genome annotations for the ascomycete fungi Trichoderma harzianum, Trichoderma aggressivum, and Purpureocillium lilacinum.</title>
        <authorList>
            <person name="Beijen E.P.W."/>
            <person name="Ohm R.A."/>
        </authorList>
    </citation>
    <scope>NUCLEOTIDE SEQUENCE [LARGE SCALE GENOMIC DNA]</scope>
    <source>
        <strain evidence="15 20">CBS 150709</strain>
    </source>
</reference>
<name>A0A179H453_PURLI</name>
<reference evidence="16 18" key="3">
    <citation type="submission" date="2016-01" db="EMBL/GenBank/DDBJ databases">
        <title>Biosynthesis of antibiotic leucinostatins and their inhibition on Phytophthora in bio-control Purpureocillium lilacinum.</title>
        <authorList>
            <person name="Wang G."/>
            <person name="Liu Z."/>
            <person name="Lin R."/>
            <person name="Li E."/>
            <person name="Mao Z."/>
            <person name="Ling J."/>
            <person name="Yin W."/>
            <person name="Xie B."/>
        </authorList>
    </citation>
    <scope>NUCLEOTIDE SEQUENCE [LARGE SCALE GENOMIC DNA]</scope>
    <source>
        <strain evidence="16">PLBJ-1</strain>
    </source>
</reference>
<evidence type="ECO:0000256" key="3">
    <source>
        <dbReference type="ARBA" id="ARBA00022448"/>
    </source>
</evidence>
<dbReference type="FunFam" id="1.20.1560.10:FF:000055">
    <property type="entry name" value="ABC multidrug transporter (Eurofung)"/>
    <property type="match status" value="1"/>
</dbReference>
<dbReference type="SMART" id="SM00382">
    <property type="entry name" value="AAA"/>
    <property type="match status" value="2"/>
</dbReference>
<comment type="subcellular location">
    <subcellularLocation>
        <location evidence="1">Cell membrane</location>
        <topology evidence="1">Multi-pass membrane protein</topology>
    </subcellularLocation>
</comment>
<evidence type="ECO:0000313" key="18">
    <source>
        <dbReference type="Proteomes" id="UP000078240"/>
    </source>
</evidence>
<keyword evidence="7" id="KW-0067">ATP-binding</keyword>
<dbReference type="Proteomes" id="UP000245956">
    <property type="component" value="Unassembled WGS sequence"/>
</dbReference>
<dbReference type="InterPro" id="IPR017871">
    <property type="entry name" value="ABC_transporter-like_CS"/>
</dbReference>
<dbReference type="InterPro" id="IPR003439">
    <property type="entry name" value="ABC_transporter-like_ATP-bd"/>
</dbReference>
<keyword evidence="5 12" id="KW-0812">Transmembrane</keyword>
<evidence type="ECO:0000256" key="5">
    <source>
        <dbReference type="ARBA" id="ARBA00022692"/>
    </source>
</evidence>
<feature type="compositionally biased region" description="Acidic residues" evidence="11">
    <location>
        <begin position="825"/>
        <end position="843"/>
    </location>
</feature>
<dbReference type="CDD" id="cd18579">
    <property type="entry name" value="ABC_6TM_ABCC_D1"/>
    <property type="match status" value="1"/>
</dbReference>